<gene>
    <name evidence="3" type="ORF">CFO_g4313</name>
</gene>
<evidence type="ECO:0000256" key="1">
    <source>
        <dbReference type="SAM" id="MobiDB-lite"/>
    </source>
</evidence>
<feature type="chain" id="PRO_5002527621" evidence="2">
    <location>
        <begin position="24"/>
        <end position="315"/>
    </location>
</feature>
<reference evidence="3 4" key="1">
    <citation type="submission" date="2015-04" db="EMBL/GenBank/DDBJ databases">
        <title>Genome sequence of Ceratocystis platani, a major pathogen of plane trees.</title>
        <authorList>
            <person name="Belbahri L."/>
        </authorList>
    </citation>
    <scope>NUCLEOTIDE SEQUENCE [LARGE SCALE GENOMIC DNA]</scope>
    <source>
        <strain evidence="3 4">CFO</strain>
    </source>
</reference>
<sequence length="315" mass="35723">MKSSFSFLSTVLSFLGLYQTSLIEDHGYELKTIDHLHMIRSPHLYDGRDYVNTIGFTPEAKAATIYIANNDLEPIHDDKLSLAQIYNTLCEMEGLEPEDMRWITFDVIDDEETNAAIANIHENRGIDRLDEVEILPSDLEWDPIVRTKYYRLMQMITTQLPQKIYLRHYLYSSDDNRELVIFTNCIYFAFASPDDAISTAHSGWPFDDQDQRETMFAEEQDNEFSDDSEGSESSDVSVDHEDLGGSESFDTFVGHEGHGGYKIVGESDVGGGSEVDQGSEIDQGSIDFEGSQENDEANSRWFSLRPESPLAHPQV</sequence>
<evidence type="ECO:0000313" key="4">
    <source>
        <dbReference type="Proteomes" id="UP000034841"/>
    </source>
</evidence>
<evidence type="ECO:0000313" key="3">
    <source>
        <dbReference type="EMBL" id="KKF93325.1"/>
    </source>
</evidence>
<accession>A0A0F8B171</accession>
<evidence type="ECO:0000256" key="2">
    <source>
        <dbReference type="SAM" id="SignalP"/>
    </source>
</evidence>
<dbReference type="Proteomes" id="UP000034841">
    <property type="component" value="Unassembled WGS sequence"/>
</dbReference>
<feature type="signal peptide" evidence="2">
    <location>
        <begin position="1"/>
        <end position="23"/>
    </location>
</feature>
<dbReference type="OrthoDB" id="4813742at2759"/>
<keyword evidence="4" id="KW-1185">Reference proteome</keyword>
<organism evidence="3 4">
    <name type="scientific">Ceratocystis fimbriata f. sp. platani</name>
    <dbReference type="NCBI Taxonomy" id="88771"/>
    <lineage>
        <taxon>Eukaryota</taxon>
        <taxon>Fungi</taxon>
        <taxon>Dikarya</taxon>
        <taxon>Ascomycota</taxon>
        <taxon>Pezizomycotina</taxon>
        <taxon>Sordariomycetes</taxon>
        <taxon>Hypocreomycetidae</taxon>
        <taxon>Microascales</taxon>
        <taxon>Ceratocystidaceae</taxon>
        <taxon>Ceratocystis</taxon>
    </lineage>
</organism>
<dbReference type="EMBL" id="LBBL01000253">
    <property type="protein sequence ID" value="KKF93325.1"/>
    <property type="molecule type" value="Genomic_DNA"/>
</dbReference>
<proteinExistence type="predicted"/>
<name>A0A0F8B171_CERFI</name>
<comment type="caution">
    <text evidence="3">The sequence shown here is derived from an EMBL/GenBank/DDBJ whole genome shotgun (WGS) entry which is preliminary data.</text>
</comment>
<keyword evidence="2" id="KW-0732">Signal</keyword>
<feature type="compositionally biased region" description="Acidic residues" evidence="1">
    <location>
        <begin position="216"/>
        <end position="232"/>
    </location>
</feature>
<dbReference type="AlphaFoldDB" id="A0A0F8B171"/>
<feature type="region of interest" description="Disordered" evidence="1">
    <location>
        <begin position="216"/>
        <end position="315"/>
    </location>
</feature>
<protein>
    <submittedName>
        <fullName evidence="3">Uncharacterized protein</fullName>
    </submittedName>
</protein>